<proteinExistence type="inferred from homology"/>
<evidence type="ECO:0008006" key="8">
    <source>
        <dbReference type="Google" id="ProtNLM"/>
    </source>
</evidence>
<organism evidence="6 7">
    <name type="scientific">Pseudonocardia kongjuensis</name>
    <dbReference type="NCBI Taxonomy" id="102227"/>
    <lineage>
        <taxon>Bacteria</taxon>
        <taxon>Bacillati</taxon>
        <taxon>Actinomycetota</taxon>
        <taxon>Actinomycetes</taxon>
        <taxon>Pseudonocardiales</taxon>
        <taxon>Pseudonocardiaceae</taxon>
        <taxon>Pseudonocardia</taxon>
    </lineage>
</organism>
<dbReference type="Pfam" id="PF14361">
    <property type="entry name" value="RsbRD_N"/>
    <property type="match status" value="1"/>
</dbReference>
<feature type="domain" description="PucR C-terminal helix-turn-helix" evidence="3">
    <location>
        <begin position="347"/>
        <end position="398"/>
    </location>
</feature>
<accession>A0ABP4I3V2</accession>
<sequence length="431" mass="46602">MTRSTTIGRAGGSTPQAWLAGWLRRDIESLLDPLVSALTTAVPEILVAADAPDRHVRDAVRMHLTTLTRCFTPEEPDSEIAMPSLVARYTRALARHDAVALPVLLRSFETLHAALWQHLVTALHTADPRPSAVERAAVMEWAAARLFAYFRTASERTASLYGTELALLERRATSRRTDLVTGLLGGTVDPAAAQRELGYDLGARHVGFVAWTDRGSGPDRLDGAVRTVVEALRPQRRLRVPGDGRSVHGWLVCHGEGWRELAARRSLPPGVHIAWGGPASGYDGFRTTHAEAQEARRVADALGSAGTVLFDDVAVLALATRDDSAATAFVARTLGRLAAGGDEADRLLRTLRVHLAELGSPTRTARRLHVHPNTVVKRMERIESLLGRPVDPADLALRTATELSTMVARPDQAGQVQPETPPSTGSTTPVR</sequence>
<gene>
    <name evidence="6" type="ORF">GCM10009613_04480</name>
</gene>
<comment type="caution">
    <text evidence="6">The sequence shown here is derived from an EMBL/GenBank/DDBJ whole genome shotgun (WGS) entry which is preliminary data.</text>
</comment>
<feature type="region of interest" description="Disordered" evidence="2">
    <location>
        <begin position="407"/>
        <end position="431"/>
    </location>
</feature>
<protein>
    <recommendedName>
        <fullName evidence="8">PucR family transcriptional regulator</fullName>
    </recommendedName>
</protein>
<dbReference type="InterPro" id="IPR051448">
    <property type="entry name" value="CdaR-like_regulators"/>
</dbReference>
<dbReference type="PANTHER" id="PTHR33744">
    <property type="entry name" value="CARBOHYDRATE DIACID REGULATOR"/>
    <property type="match status" value="1"/>
</dbReference>
<evidence type="ECO:0000313" key="7">
    <source>
        <dbReference type="Proteomes" id="UP001501414"/>
    </source>
</evidence>
<evidence type="ECO:0000256" key="2">
    <source>
        <dbReference type="SAM" id="MobiDB-lite"/>
    </source>
</evidence>
<feature type="domain" description="RsbT co-antagonist protein RsbRD N-terminal" evidence="4">
    <location>
        <begin position="29"/>
        <end position="176"/>
    </location>
</feature>
<dbReference type="InterPro" id="IPR041522">
    <property type="entry name" value="CdaR_GGDEF"/>
</dbReference>
<evidence type="ECO:0000313" key="6">
    <source>
        <dbReference type="EMBL" id="GAA1380313.1"/>
    </source>
</evidence>
<feature type="domain" description="CdaR GGDEF-like" evidence="5">
    <location>
        <begin position="193"/>
        <end position="298"/>
    </location>
</feature>
<dbReference type="EMBL" id="BAAAJK010000001">
    <property type="protein sequence ID" value="GAA1380313.1"/>
    <property type="molecule type" value="Genomic_DNA"/>
</dbReference>
<evidence type="ECO:0000259" key="5">
    <source>
        <dbReference type="Pfam" id="PF17853"/>
    </source>
</evidence>
<dbReference type="InterPro" id="IPR025736">
    <property type="entry name" value="PucR_C-HTH_dom"/>
</dbReference>
<feature type="compositionally biased region" description="Low complexity" evidence="2">
    <location>
        <begin position="422"/>
        <end position="431"/>
    </location>
</feature>
<dbReference type="RefSeq" id="WP_344017863.1">
    <property type="nucleotide sequence ID" value="NZ_BAAAJK010000001.1"/>
</dbReference>
<dbReference type="Proteomes" id="UP001501414">
    <property type="component" value="Unassembled WGS sequence"/>
</dbReference>
<keyword evidence="7" id="KW-1185">Reference proteome</keyword>
<dbReference type="Gene3D" id="1.10.10.2840">
    <property type="entry name" value="PucR C-terminal helix-turn-helix domain"/>
    <property type="match status" value="1"/>
</dbReference>
<evidence type="ECO:0000259" key="3">
    <source>
        <dbReference type="Pfam" id="PF13556"/>
    </source>
</evidence>
<evidence type="ECO:0000256" key="1">
    <source>
        <dbReference type="ARBA" id="ARBA00006754"/>
    </source>
</evidence>
<dbReference type="PANTHER" id="PTHR33744:SF1">
    <property type="entry name" value="DNA-BINDING TRANSCRIPTIONAL ACTIVATOR ADER"/>
    <property type="match status" value="1"/>
</dbReference>
<dbReference type="InterPro" id="IPR042070">
    <property type="entry name" value="PucR_C-HTH_sf"/>
</dbReference>
<evidence type="ECO:0000259" key="4">
    <source>
        <dbReference type="Pfam" id="PF14361"/>
    </source>
</evidence>
<dbReference type="InterPro" id="IPR025751">
    <property type="entry name" value="RsbRD_N_dom"/>
</dbReference>
<dbReference type="Pfam" id="PF13556">
    <property type="entry name" value="HTH_30"/>
    <property type="match status" value="1"/>
</dbReference>
<dbReference type="Pfam" id="PF17853">
    <property type="entry name" value="GGDEF_2"/>
    <property type="match status" value="1"/>
</dbReference>
<name>A0ABP4I3V2_9PSEU</name>
<reference evidence="7" key="1">
    <citation type="journal article" date="2019" name="Int. J. Syst. Evol. Microbiol.">
        <title>The Global Catalogue of Microorganisms (GCM) 10K type strain sequencing project: providing services to taxonomists for standard genome sequencing and annotation.</title>
        <authorList>
            <consortium name="The Broad Institute Genomics Platform"/>
            <consortium name="The Broad Institute Genome Sequencing Center for Infectious Disease"/>
            <person name="Wu L."/>
            <person name="Ma J."/>
        </authorList>
    </citation>
    <scope>NUCLEOTIDE SEQUENCE [LARGE SCALE GENOMIC DNA]</scope>
    <source>
        <strain evidence="7">JCM 11896</strain>
    </source>
</reference>
<comment type="similarity">
    <text evidence="1">Belongs to the CdaR family.</text>
</comment>